<evidence type="ECO:0000256" key="2">
    <source>
        <dbReference type="ARBA" id="ARBA00023015"/>
    </source>
</evidence>
<dbReference type="EMBL" id="CP002903">
    <property type="protein sequence ID" value="AEJ62404.1"/>
    <property type="molecule type" value="Genomic_DNA"/>
</dbReference>
<dbReference type="PANTHER" id="PTHR46796:SF13">
    <property type="entry name" value="HTH-TYPE TRANSCRIPTIONAL ACTIVATOR RHAS"/>
    <property type="match status" value="1"/>
</dbReference>
<dbReference type="SUPFAM" id="SSF46689">
    <property type="entry name" value="Homeodomain-like"/>
    <property type="match status" value="2"/>
</dbReference>
<reference evidence="7 8" key="1">
    <citation type="submission" date="2011-06" db="EMBL/GenBank/DDBJ databases">
        <title>The complete genome of Spirochaeta thermophila DSM 6578.</title>
        <authorList>
            <consortium name="US DOE Joint Genome Institute (JGI-PGF)"/>
            <person name="Lucas S."/>
            <person name="Lapidus A."/>
            <person name="Bruce D."/>
            <person name="Goodwin L."/>
            <person name="Pitluck S."/>
            <person name="Peters L."/>
            <person name="Kyrpides N."/>
            <person name="Mavromatis K."/>
            <person name="Ivanova N."/>
            <person name="Mikailova N."/>
            <person name="Pagani I."/>
            <person name="Chertkov O."/>
            <person name="Detter J.C."/>
            <person name="Tapia R."/>
            <person name="Han C."/>
            <person name="Land M."/>
            <person name="Hauser L."/>
            <person name="Markowitz V."/>
            <person name="Cheng J.-F."/>
            <person name="Hugenholtz P."/>
            <person name="Woyke T."/>
            <person name="Wu D."/>
            <person name="Spring S."/>
            <person name="Merkhoffer B."/>
            <person name="Schneider S."/>
            <person name="Klenk H.-P."/>
            <person name="Eisen J.A."/>
        </authorList>
    </citation>
    <scope>NUCLEOTIDE SEQUENCE [LARGE SCALE GENOMIC DNA]</scope>
    <source>
        <strain evidence="8">ATCC 700085 / DSM 6578 / Z-1203</strain>
    </source>
</reference>
<dbReference type="Gene3D" id="2.60.120.10">
    <property type="entry name" value="Jelly Rolls"/>
    <property type="match status" value="1"/>
</dbReference>
<keyword evidence="3" id="KW-0238">DNA-binding</keyword>
<organism evidence="7 8">
    <name type="scientific">Winmispira thermophila (strain ATCC 700085 / DSM 6578 / Z-1203)</name>
    <name type="common">Spirochaeta thermophila</name>
    <dbReference type="NCBI Taxonomy" id="869211"/>
    <lineage>
        <taxon>Bacteria</taxon>
        <taxon>Pseudomonadati</taxon>
        <taxon>Spirochaetota</taxon>
        <taxon>Spirochaetia</taxon>
        <taxon>Winmispirales</taxon>
        <taxon>Winmispiraceae</taxon>
        <taxon>Winmispira</taxon>
    </lineage>
</organism>
<protein>
    <submittedName>
        <fullName evidence="7">Transcriptional regulator, AraC family</fullName>
    </submittedName>
</protein>
<dbReference type="Gene3D" id="1.10.10.60">
    <property type="entry name" value="Homeodomain-like"/>
    <property type="match status" value="2"/>
</dbReference>
<feature type="domain" description="HTH araC/xylS-type" evidence="6">
    <location>
        <begin position="196"/>
        <end position="294"/>
    </location>
</feature>
<keyword evidence="8" id="KW-1185">Reference proteome</keyword>
<dbReference type="InterPro" id="IPR018060">
    <property type="entry name" value="HTH_AraC"/>
</dbReference>
<dbReference type="InterPro" id="IPR014710">
    <property type="entry name" value="RmlC-like_jellyroll"/>
</dbReference>
<dbReference type="InterPro" id="IPR050204">
    <property type="entry name" value="AraC_XylS_family_regulators"/>
</dbReference>
<dbReference type="PRINTS" id="PR00032">
    <property type="entry name" value="HTHARAC"/>
</dbReference>
<evidence type="ECO:0000256" key="4">
    <source>
        <dbReference type="ARBA" id="ARBA00023159"/>
    </source>
</evidence>
<dbReference type="PROSITE" id="PS01124">
    <property type="entry name" value="HTH_ARAC_FAMILY_2"/>
    <property type="match status" value="1"/>
</dbReference>
<dbReference type="GO" id="GO:0003700">
    <property type="term" value="F:DNA-binding transcription factor activity"/>
    <property type="evidence" value="ECO:0007669"/>
    <property type="project" value="InterPro"/>
</dbReference>
<name>G0GFK5_WINT7</name>
<keyword evidence="5" id="KW-0804">Transcription</keyword>
<evidence type="ECO:0000313" key="7">
    <source>
        <dbReference type="EMBL" id="AEJ62404.1"/>
    </source>
</evidence>
<dbReference type="PANTHER" id="PTHR46796">
    <property type="entry name" value="HTH-TYPE TRANSCRIPTIONAL ACTIVATOR RHAS-RELATED"/>
    <property type="match status" value="1"/>
</dbReference>
<dbReference type="PROSITE" id="PS00041">
    <property type="entry name" value="HTH_ARAC_FAMILY_1"/>
    <property type="match status" value="1"/>
</dbReference>
<dbReference type="KEGG" id="stq:Spith_2149"/>
<dbReference type="SUPFAM" id="SSF51215">
    <property type="entry name" value="Regulatory protein AraC"/>
    <property type="match status" value="1"/>
</dbReference>
<accession>G0GFK5</accession>
<dbReference type="STRING" id="869211.Spith_2149"/>
<evidence type="ECO:0000256" key="1">
    <source>
        <dbReference type="ARBA" id="ARBA00022490"/>
    </source>
</evidence>
<keyword evidence="2" id="KW-0805">Transcription regulation</keyword>
<dbReference type="InterPro" id="IPR003313">
    <property type="entry name" value="AraC-bd"/>
</dbReference>
<evidence type="ECO:0000256" key="5">
    <source>
        <dbReference type="ARBA" id="ARBA00023163"/>
    </source>
</evidence>
<sequence>MVMFSVSHGELFRNGESIRISTNFLPSRHAPDHGVDLTYIPHHHDFFELVVILDGEGFHHIGETAHSVFRGDVFIIPPSVPHHFQASHLRLVNVMFRGNVLEPYEHELRQLPGFTALFTLEPRERLEGRRKGHLKLSGSRLEEVERLIHHLIREENSRAPGHSIMAAGLFFQLLTVLAREYQRLSTPEAHRILTISSVISALESQYPRRWTIKELCVRANLSPSTLRRHFIRAVGMPPLRYLAYLRVEKACELLTQTDLTMLEIAEKVGFQDSNYFARQFRRYKGLSPREFRRITRRGVSTRAP</sequence>
<gene>
    <name evidence="7" type="ordered locus">Spith_2149</name>
</gene>
<evidence type="ECO:0000259" key="6">
    <source>
        <dbReference type="PROSITE" id="PS01124"/>
    </source>
</evidence>
<keyword evidence="1" id="KW-0963">Cytoplasm</keyword>
<evidence type="ECO:0000256" key="3">
    <source>
        <dbReference type="ARBA" id="ARBA00023125"/>
    </source>
</evidence>
<dbReference type="HOGENOM" id="CLU_000445_88_3_12"/>
<dbReference type="SMART" id="SM00342">
    <property type="entry name" value="HTH_ARAC"/>
    <property type="match status" value="1"/>
</dbReference>
<dbReference type="GO" id="GO:0043565">
    <property type="term" value="F:sequence-specific DNA binding"/>
    <property type="evidence" value="ECO:0007669"/>
    <property type="project" value="InterPro"/>
</dbReference>
<dbReference type="InterPro" id="IPR037923">
    <property type="entry name" value="HTH-like"/>
</dbReference>
<evidence type="ECO:0000313" key="8">
    <source>
        <dbReference type="Proteomes" id="UP000007254"/>
    </source>
</evidence>
<proteinExistence type="predicted"/>
<dbReference type="Pfam" id="PF02311">
    <property type="entry name" value="AraC_binding"/>
    <property type="match status" value="1"/>
</dbReference>
<keyword evidence="4" id="KW-0010">Activator</keyword>
<dbReference type="InterPro" id="IPR009057">
    <property type="entry name" value="Homeodomain-like_sf"/>
</dbReference>
<dbReference type="Pfam" id="PF12833">
    <property type="entry name" value="HTH_18"/>
    <property type="match status" value="1"/>
</dbReference>
<dbReference type="Proteomes" id="UP000007254">
    <property type="component" value="Chromosome"/>
</dbReference>
<dbReference type="InterPro" id="IPR018062">
    <property type="entry name" value="HTH_AraC-typ_CS"/>
</dbReference>
<dbReference type="InterPro" id="IPR020449">
    <property type="entry name" value="Tscrpt_reg_AraC-type_HTH"/>
</dbReference>
<dbReference type="AlphaFoldDB" id="G0GFK5"/>